<dbReference type="EMBL" id="JN618996">
    <property type="protein sequence ID" value="AEN79555.1"/>
    <property type="molecule type" value="Genomic_DNA"/>
</dbReference>
<reference evidence="1 2" key="1">
    <citation type="journal article" date="2012" name="J. Virol.">
        <title>Complete Genome Sequences of 138 Mycobacteriophages.</title>
        <authorList>
            <consortium name="the Science Education Alliance Phage Hunters Advancing Genomics and Evolutionary Science Program"/>
            <consortium name="the KwaZulu-Natal Research Institute for Tuberculosis and HIV Mycobacterial Genetics Course Students"/>
            <consortium name="the Phage Hunters Integrating Research and Education Program"/>
            <person name="Hatfull G.F."/>
        </authorList>
    </citation>
    <scope>NUCLEOTIDE SEQUENCE [LARGE SCALE GENOMIC DNA]</scope>
</reference>
<name>G3M4E5_9CAUD</name>
<evidence type="ECO:0000313" key="1">
    <source>
        <dbReference type="EMBL" id="AEN79555.1"/>
    </source>
</evidence>
<dbReference type="Proteomes" id="UP000009191">
    <property type="component" value="Segment"/>
</dbReference>
<protein>
    <submittedName>
        <fullName evidence="1">Uncharacterized protein</fullName>
    </submittedName>
</protein>
<evidence type="ECO:0000313" key="2">
    <source>
        <dbReference type="Proteomes" id="UP000009191"/>
    </source>
</evidence>
<gene>
    <name evidence="1" type="primary">86</name>
    <name evidence="1" type="ORF">ARBITER_86</name>
</gene>
<proteinExistence type="predicted"/>
<sequence>MATTTTTTGWNYQQPGTRRCRRVTCPVHGIGRRARAHRRAAANAREANFVAFFAHQAELARIERKKRLLAQAYSGPGRSGPELRAWLDANQDAAVRLMTEAMAADLRYYYGYATALHTELPGGIA</sequence>
<organism evidence="1 2">
    <name type="scientific">Mycobacterium phage Arbiter</name>
    <dbReference type="NCBI Taxonomy" id="1079896"/>
    <lineage>
        <taxon>Viruses</taxon>
        <taxon>Duplodnaviria</taxon>
        <taxon>Heunggongvirae</taxon>
        <taxon>Uroviricota</taxon>
        <taxon>Caudoviricetes</taxon>
        <taxon>Bclasvirinae</taxon>
        <taxon>Rosebushvirus</taxon>
        <taxon>Rosebushvirus rosebush</taxon>
    </lineage>
</organism>
<accession>G3M4E5</accession>